<reference evidence="4" key="4">
    <citation type="submission" date="2019-03" db="UniProtKB">
        <authorList>
            <consortium name="EnsemblPlants"/>
        </authorList>
    </citation>
    <scope>IDENTIFICATION</scope>
</reference>
<dbReference type="GO" id="GO:0005634">
    <property type="term" value="C:nucleus"/>
    <property type="evidence" value="ECO:0007669"/>
    <property type="project" value="TreeGrafter"/>
</dbReference>
<dbReference type="SMART" id="SM00360">
    <property type="entry name" value="RRM"/>
    <property type="match status" value="1"/>
</dbReference>
<dbReference type="EnsemblPlants" id="AET1Gv20582300.21">
    <property type="protein sequence ID" value="AET1Gv20582300.21"/>
    <property type="gene ID" value="AET1Gv20582300"/>
</dbReference>
<dbReference type="InterPro" id="IPR035979">
    <property type="entry name" value="RBD_domain_sf"/>
</dbReference>
<keyword evidence="1 2" id="KW-0694">RNA-binding</keyword>
<organism evidence="4 5">
    <name type="scientific">Aegilops tauschii subsp. strangulata</name>
    <name type="common">Goatgrass</name>
    <dbReference type="NCBI Taxonomy" id="200361"/>
    <lineage>
        <taxon>Eukaryota</taxon>
        <taxon>Viridiplantae</taxon>
        <taxon>Streptophyta</taxon>
        <taxon>Embryophyta</taxon>
        <taxon>Tracheophyta</taxon>
        <taxon>Spermatophyta</taxon>
        <taxon>Magnoliopsida</taxon>
        <taxon>Liliopsida</taxon>
        <taxon>Poales</taxon>
        <taxon>Poaceae</taxon>
        <taxon>BOP clade</taxon>
        <taxon>Pooideae</taxon>
        <taxon>Triticodae</taxon>
        <taxon>Triticeae</taxon>
        <taxon>Triticinae</taxon>
        <taxon>Aegilops</taxon>
    </lineage>
</organism>
<evidence type="ECO:0000313" key="5">
    <source>
        <dbReference type="Proteomes" id="UP000015105"/>
    </source>
</evidence>
<evidence type="ECO:0000313" key="4">
    <source>
        <dbReference type="EnsemblPlants" id="AET1Gv20582300.21"/>
    </source>
</evidence>
<evidence type="ECO:0000259" key="3">
    <source>
        <dbReference type="PROSITE" id="PS50102"/>
    </source>
</evidence>
<name>A0A452YZM3_AEGTS</name>
<dbReference type="Gene3D" id="3.30.70.330">
    <property type="match status" value="1"/>
</dbReference>
<dbReference type="Proteomes" id="UP000015105">
    <property type="component" value="Chromosome 1D"/>
</dbReference>
<dbReference type="PANTHER" id="PTHR48024">
    <property type="entry name" value="GEO13361P1-RELATED"/>
    <property type="match status" value="1"/>
</dbReference>
<keyword evidence="5" id="KW-1185">Reference proteome</keyword>
<reference evidence="4" key="3">
    <citation type="journal article" date="2017" name="Nature">
        <title>Genome sequence of the progenitor of the wheat D genome Aegilops tauschii.</title>
        <authorList>
            <person name="Luo M.C."/>
            <person name="Gu Y.Q."/>
            <person name="Puiu D."/>
            <person name="Wang H."/>
            <person name="Twardziok S.O."/>
            <person name="Deal K.R."/>
            <person name="Huo N."/>
            <person name="Zhu T."/>
            <person name="Wang L."/>
            <person name="Wang Y."/>
            <person name="McGuire P.E."/>
            <person name="Liu S."/>
            <person name="Long H."/>
            <person name="Ramasamy R.K."/>
            <person name="Rodriguez J.C."/>
            <person name="Van S.L."/>
            <person name="Yuan L."/>
            <person name="Wang Z."/>
            <person name="Xia Z."/>
            <person name="Xiao L."/>
            <person name="Anderson O.D."/>
            <person name="Ouyang S."/>
            <person name="Liang Y."/>
            <person name="Zimin A.V."/>
            <person name="Pertea G."/>
            <person name="Qi P."/>
            <person name="Bennetzen J.L."/>
            <person name="Dai X."/>
            <person name="Dawson M.W."/>
            <person name="Muller H.G."/>
            <person name="Kugler K."/>
            <person name="Rivarola-Duarte L."/>
            <person name="Spannagl M."/>
            <person name="Mayer K.F.X."/>
            <person name="Lu F.H."/>
            <person name="Bevan M.W."/>
            <person name="Leroy P."/>
            <person name="Li P."/>
            <person name="You F.M."/>
            <person name="Sun Q."/>
            <person name="Liu Z."/>
            <person name="Lyons E."/>
            <person name="Wicker T."/>
            <person name="Salzberg S.L."/>
            <person name="Devos K.M."/>
            <person name="Dvorak J."/>
        </authorList>
    </citation>
    <scope>NUCLEOTIDE SEQUENCE [LARGE SCALE GENOMIC DNA]</scope>
    <source>
        <strain evidence="4">cv. AL8/78</strain>
    </source>
</reference>
<proteinExistence type="predicted"/>
<feature type="domain" description="RRM" evidence="3">
    <location>
        <begin position="3"/>
        <end position="75"/>
    </location>
</feature>
<dbReference type="GO" id="GO:0003723">
    <property type="term" value="F:RNA binding"/>
    <property type="evidence" value="ECO:0007669"/>
    <property type="project" value="UniProtKB-UniRule"/>
</dbReference>
<dbReference type="PROSITE" id="PS50102">
    <property type="entry name" value="RRM"/>
    <property type="match status" value="1"/>
</dbReference>
<protein>
    <recommendedName>
        <fullName evidence="3">RRM domain-containing protein</fullName>
    </recommendedName>
</protein>
<dbReference type="SUPFAM" id="SSF54928">
    <property type="entry name" value="RNA-binding domain, RBD"/>
    <property type="match status" value="1"/>
</dbReference>
<dbReference type="InterPro" id="IPR050886">
    <property type="entry name" value="RNA-binding_reg"/>
</dbReference>
<dbReference type="AlphaFoldDB" id="A0A452YZM3"/>
<evidence type="ECO:0000256" key="1">
    <source>
        <dbReference type="ARBA" id="ARBA00022884"/>
    </source>
</evidence>
<sequence>MASKLVVLGIPWDVDTEGLKEYMSKFGPLDDCIVMKDRSSGRSRGFGYVTFSSVEDAKVISGNPFSLLGLQLYLI</sequence>
<reference evidence="4" key="5">
    <citation type="journal article" date="2021" name="G3 (Bethesda)">
        <title>Aegilops tauschii genome assembly Aet v5.0 features greater sequence contiguity and improved annotation.</title>
        <authorList>
            <person name="Wang L."/>
            <person name="Zhu T."/>
            <person name="Rodriguez J.C."/>
            <person name="Deal K.R."/>
            <person name="Dubcovsky J."/>
            <person name="McGuire P.E."/>
            <person name="Lux T."/>
            <person name="Spannagl M."/>
            <person name="Mayer K.F.X."/>
            <person name="Baldrich P."/>
            <person name="Meyers B.C."/>
            <person name="Huo N."/>
            <person name="Gu Y.Q."/>
            <person name="Zhou H."/>
            <person name="Devos K.M."/>
            <person name="Bennetzen J.L."/>
            <person name="Unver T."/>
            <person name="Budak H."/>
            <person name="Gulick P.J."/>
            <person name="Galiba G."/>
            <person name="Kalapos B."/>
            <person name="Nelson D.R."/>
            <person name="Li P."/>
            <person name="You F.M."/>
            <person name="Luo M.C."/>
            <person name="Dvorak J."/>
        </authorList>
    </citation>
    <scope>NUCLEOTIDE SEQUENCE [LARGE SCALE GENOMIC DNA]</scope>
    <source>
        <strain evidence="4">cv. AL8/78</strain>
    </source>
</reference>
<dbReference type="FunFam" id="3.30.70.330:FF:000364">
    <property type="entry name" value="heterogeneous nuclear ribonucleoprotein 1"/>
    <property type="match status" value="1"/>
</dbReference>
<reference evidence="5" key="1">
    <citation type="journal article" date="2014" name="Science">
        <title>Ancient hybridizations among the ancestral genomes of bread wheat.</title>
        <authorList>
            <consortium name="International Wheat Genome Sequencing Consortium,"/>
            <person name="Marcussen T."/>
            <person name="Sandve S.R."/>
            <person name="Heier L."/>
            <person name="Spannagl M."/>
            <person name="Pfeifer M."/>
            <person name="Jakobsen K.S."/>
            <person name="Wulff B.B."/>
            <person name="Steuernagel B."/>
            <person name="Mayer K.F."/>
            <person name="Olsen O.A."/>
        </authorList>
    </citation>
    <scope>NUCLEOTIDE SEQUENCE [LARGE SCALE GENOMIC DNA]</scope>
    <source>
        <strain evidence="5">cv. AL8/78</strain>
    </source>
</reference>
<dbReference type="InterPro" id="IPR012677">
    <property type="entry name" value="Nucleotide-bd_a/b_plait_sf"/>
</dbReference>
<dbReference type="PANTHER" id="PTHR48024:SF56">
    <property type="entry name" value="HETEROGENEOUS NUCLEAR RIBONUCLEOPROTEIN A0"/>
    <property type="match status" value="1"/>
</dbReference>
<reference evidence="5" key="2">
    <citation type="journal article" date="2017" name="Nat. Plants">
        <title>The Aegilops tauschii genome reveals multiple impacts of transposons.</title>
        <authorList>
            <person name="Zhao G."/>
            <person name="Zou C."/>
            <person name="Li K."/>
            <person name="Wang K."/>
            <person name="Li T."/>
            <person name="Gao L."/>
            <person name="Zhang X."/>
            <person name="Wang H."/>
            <person name="Yang Z."/>
            <person name="Liu X."/>
            <person name="Jiang W."/>
            <person name="Mao L."/>
            <person name="Kong X."/>
            <person name="Jiao Y."/>
            <person name="Jia J."/>
        </authorList>
    </citation>
    <scope>NUCLEOTIDE SEQUENCE [LARGE SCALE GENOMIC DNA]</scope>
    <source>
        <strain evidence="5">cv. AL8/78</strain>
    </source>
</reference>
<evidence type="ECO:0000256" key="2">
    <source>
        <dbReference type="PROSITE-ProRule" id="PRU00176"/>
    </source>
</evidence>
<dbReference type="Pfam" id="PF00076">
    <property type="entry name" value="RRM_1"/>
    <property type="match status" value="1"/>
</dbReference>
<accession>A0A452YZM3</accession>
<dbReference type="Gramene" id="AET1Gv20582300.21">
    <property type="protein sequence ID" value="AET1Gv20582300.21"/>
    <property type="gene ID" value="AET1Gv20582300"/>
</dbReference>
<dbReference type="InterPro" id="IPR000504">
    <property type="entry name" value="RRM_dom"/>
</dbReference>